<dbReference type="InterPro" id="IPR020557">
    <property type="entry name" value="Fumarate_lyase_CS"/>
</dbReference>
<dbReference type="PROSITE" id="PS00163">
    <property type="entry name" value="FUMARATE_LYASES"/>
    <property type="match status" value="1"/>
</dbReference>
<feature type="domain" description="Fumarate lyase N-terminal" evidence="3">
    <location>
        <begin position="23"/>
        <end position="352"/>
    </location>
</feature>
<dbReference type="PANTHER" id="PTHR42696">
    <property type="entry name" value="ASPARTATE AMMONIA-LYASE"/>
    <property type="match status" value="1"/>
</dbReference>
<dbReference type="InterPro" id="IPR024083">
    <property type="entry name" value="Fumarase/histidase_N"/>
</dbReference>
<dbReference type="InterPro" id="IPR022761">
    <property type="entry name" value="Fumarate_lyase_N"/>
</dbReference>
<organism evidence="5 6">
    <name type="scientific">Candidatus Abyssobacteria bacterium SURF_17</name>
    <dbReference type="NCBI Taxonomy" id="2093361"/>
    <lineage>
        <taxon>Bacteria</taxon>
        <taxon>Pseudomonadati</taxon>
        <taxon>Candidatus Hydrogenedentota</taxon>
        <taxon>Candidatus Abyssobacteria</taxon>
    </lineage>
</organism>
<dbReference type="SUPFAM" id="SSF48557">
    <property type="entry name" value="L-aspartase-like"/>
    <property type="match status" value="1"/>
</dbReference>
<dbReference type="EMBL" id="QZKI01000118">
    <property type="protein sequence ID" value="RJP66252.1"/>
    <property type="molecule type" value="Genomic_DNA"/>
</dbReference>
<protein>
    <submittedName>
        <fullName evidence="5">Aspartate ammonia-lyase</fullName>
    </submittedName>
</protein>
<dbReference type="NCBIfam" id="NF008909">
    <property type="entry name" value="PRK12273.1"/>
    <property type="match status" value="1"/>
</dbReference>
<keyword evidence="1 5" id="KW-0456">Lyase</keyword>
<evidence type="ECO:0000259" key="4">
    <source>
        <dbReference type="Pfam" id="PF10415"/>
    </source>
</evidence>
<dbReference type="Gene3D" id="1.10.275.10">
    <property type="entry name" value="Fumarase/aspartase (N-terminal domain)"/>
    <property type="match status" value="1"/>
</dbReference>
<dbReference type="Proteomes" id="UP000285961">
    <property type="component" value="Unassembled WGS sequence"/>
</dbReference>
<dbReference type="Gene3D" id="1.20.200.10">
    <property type="entry name" value="Fumarase/aspartase (Central domain)"/>
    <property type="match status" value="1"/>
</dbReference>
<gene>
    <name evidence="5" type="ORF">C4532_16330</name>
</gene>
<accession>A0A419ES60</accession>
<dbReference type="GO" id="GO:0008797">
    <property type="term" value="F:aspartate ammonia-lyase activity"/>
    <property type="evidence" value="ECO:0007669"/>
    <property type="project" value="TreeGrafter"/>
</dbReference>
<name>A0A419ES60_9BACT</name>
<dbReference type="InterPro" id="IPR000362">
    <property type="entry name" value="Fumarate_lyase_fam"/>
</dbReference>
<dbReference type="CDD" id="cd01357">
    <property type="entry name" value="Aspartase"/>
    <property type="match status" value="1"/>
</dbReference>
<dbReference type="PRINTS" id="PR00149">
    <property type="entry name" value="FUMRATELYASE"/>
</dbReference>
<dbReference type="Pfam" id="PF00206">
    <property type="entry name" value="Lyase_1"/>
    <property type="match status" value="1"/>
</dbReference>
<dbReference type="FunFam" id="1.10.275.10:FF:000001">
    <property type="entry name" value="Fumarate hydratase, mitochondrial"/>
    <property type="match status" value="1"/>
</dbReference>
<proteinExistence type="predicted"/>
<feature type="compositionally biased region" description="Polar residues" evidence="2">
    <location>
        <begin position="486"/>
        <end position="495"/>
    </location>
</feature>
<dbReference type="AlphaFoldDB" id="A0A419ES60"/>
<dbReference type="Gene3D" id="1.10.40.30">
    <property type="entry name" value="Fumarase/aspartase (C-terminal domain)"/>
    <property type="match status" value="1"/>
</dbReference>
<evidence type="ECO:0000259" key="3">
    <source>
        <dbReference type="Pfam" id="PF00206"/>
    </source>
</evidence>
<dbReference type="InterPro" id="IPR008948">
    <property type="entry name" value="L-Aspartase-like"/>
</dbReference>
<dbReference type="FunFam" id="1.20.200.10:FF:000001">
    <property type="entry name" value="Fumarate hydratase, mitochondrial"/>
    <property type="match status" value="1"/>
</dbReference>
<comment type="caution">
    <text evidence="5">The sequence shown here is derived from an EMBL/GenBank/DDBJ whole genome shotgun (WGS) entry which is preliminary data.</text>
</comment>
<dbReference type="PANTHER" id="PTHR42696:SF2">
    <property type="entry name" value="ASPARTATE AMMONIA-LYASE"/>
    <property type="match status" value="1"/>
</dbReference>
<dbReference type="GO" id="GO:0006531">
    <property type="term" value="P:aspartate metabolic process"/>
    <property type="evidence" value="ECO:0007669"/>
    <property type="project" value="TreeGrafter"/>
</dbReference>
<evidence type="ECO:0000313" key="5">
    <source>
        <dbReference type="EMBL" id="RJP66252.1"/>
    </source>
</evidence>
<evidence type="ECO:0000256" key="2">
    <source>
        <dbReference type="SAM" id="MobiDB-lite"/>
    </source>
</evidence>
<feature type="region of interest" description="Disordered" evidence="2">
    <location>
        <begin position="467"/>
        <end position="495"/>
    </location>
</feature>
<dbReference type="GO" id="GO:0006099">
    <property type="term" value="P:tricarboxylic acid cycle"/>
    <property type="evidence" value="ECO:0007669"/>
    <property type="project" value="InterPro"/>
</dbReference>
<feature type="domain" description="Fumarase C C-terminal" evidence="4">
    <location>
        <begin position="418"/>
        <end position="467"/>
    </location>
</feature>
<evidence type="ECO:0000313" key="6">
    <source>
        <dbReference type="Proteomes" id="UP000285961"/>
    </source>
</evidence>
<dbReference type="InterPro" id="IPR018951">
    <property type="entry name" value="Fumarase_C_C"/>
</dbReference>
<dbReference type="InterPro" id="IPR051546">
    <property type="entry name" value="Aspartate_Ammonia-Lyase"/>
</dbReference>
<dbReference type="Pfam" id="PF10415">
    <property type="entry name" value="FumaraseC_C"/>
    <property type="match status" value="1"/>
</dbReference>
<reference evidence="5 6" key="1">
    <citation type="journal article" date="2017" name="ISME J.">
        <title>Energy and carbon metabolisms in a deep terrestrial subsurface fluid microbial community.</title>
        <authorList>
            <person name="Momper L."/>
            <person name="Jungbluth S.P."/>
            <person name="Lee M.D."/>
            <person name="Amend J.P."/>
        </authorList>
    </citation>
    <scope>NUCLEOTIDE SEQUENCE [LARGE SCALE GENOMIC DNA]</scope>
    <source>
        <strain evidence="5">SURF_17</strain>
    </source>
</reference>
<dbReference type="GO" id="GO:0005829">
    <property type="term" value="C:cytosol"/>
    <property type="evidence" value="ECO:0007669"/>
    <property type="project" value="TreeGrafter"/>
</dbReference>
<sequence>MTSTGKYRQSKSRRMRIERDSLGEREIPADAYYGVQTARALDNFRASGMRQPDSLLRAYVMIKKAAALANQELKVLDARRAKAIAWACDEILSGKHRDQFPLDAYQAGAGTSYNMNVNEVVANLALERLGRERGDYEYLSPNDHVNMAQSTNDTFPTAMNVSALLELPRLDSALRALVSALRSKGREFILIIKSGRTHLQDAVPIMLGQEFNAQADAVECARKEIPRRTALLHEVALGGTAVGTGLNAHPKFPRIATRHLRNLSGLRLKPARNLIFAVQCNYRIASLSGALRDLALELIRIANDLRLLSSGPTTGIAEITLPAVQPGSSIMPGKVNPVMAECLNMVSFQVVGNDLAIALAVQAGQFDLNVMMPLMALNLLHSIRFLANYMPDFVDYCVKGIVANKERCKHYFERSVGLATVLSPYIGYLNAAEIAHEAATTGESILSIAVGKGILSEAEFDRIANPLRKTTATAPAAGKRKKAGSGTVTQRRSHP</sequence>
<evidence type="ECO:0000256" key="1">
    <source>
        <dbReference type="ARBA" id="ARBA00023239"/>
    </source>
</evidence>